<dbReference type="Pfam" id="PF00440">
    <property type="entry name" value="TetR_N"/>
    <property type="match status" value="1"/>
</dbReference>
<reference evidence="5" key="1">
    <citation type="submission" date="2016-10" db="EMBL/GenBank/DDBJ databases">
        <authorList>
            <person name="Varghese N."/>
            <person name="Submissions S."/>
        </authorList>
    </citation>
    <scope>NUCLEOTIDE SEQUENCE [LARGE SCALE GENOMIC DNA]</scope>
    <source>
        <strain evidence="5">DSM 22002</strain>
    </source>
</reference>
<protein>
    <submittedName>
        <fullName evidence="4">DNA-binding transcriptional regulator, AcrR family</fullName>
    </submittedName>
</protein>
<dbReference type="InterPro" id="IPR023772">
    <property type="entry name" value="DNA-bd_HTH_TetR-type_CS"/>
</dbReference>
<dbReference type="InterPro" id="IPR001647">
    <property type="entry name" value="HTH_TetR"/>
</dbReference>
<dbReference type="InterPro" id="IPR009057">
    <property type="entry name" value="Homeodomain-like_sf"/>
</dbReference>
<dbReference type="PROSITE" id="PS50977">
    <property type="entry name" value="HTH_TETR_2"/>
    <property type="match status" value="1"/>
</dbReference>
<evidence type="ECO:0000259" key="3">
    <source>
        <dbReference type="PROSITE" id="PS50977"/>
    </source>
</evidence>
<keyword evidence="5" id="KW-1185">Reference proteome</keyword>
<dbReference type="Pfam" id="PF17931">
    <property type="entry name" value="TetR_C_23"/>
    <property type="match status" value="1"/>
</dbReference>
<proteinExistence type="predicted"/>
<evidence type="ECO:0000313" key="4">
    <source>
        <dbReference type="EMBL" id="SDH96887.1"/>
    </source>
</evidence>
<dbReference type="GO" id="GO:0000976">
    <property type="term" value="F:transcription cis-regulatory region binding"/>
    <property type="evidence" value="ECO:0007669"/>
    <property type="project" value="TreeGrafter"/>
</dbReference>
<organism evidence="4 5">
    <name type="scientific">Agrococcus jejuensis</name>
    <dbReference type="NCBI Taxonomy" id="399736"/>
    <lineage>
        <taxon>Bacteria</taxon>
        <taxon>Bacillati</taxon>
        <taxon>Actinomycetota</taxon>
        <taxon>Actinomycetes</taxon>
        <taxon>Micrococcales</taxon>
        <taxon>Microbacteriaceae</taxon>
        <taxon>Agrococcus</taxon>
    </lineage>
</organism>
<dbReference type="GO" id="GO:0003700">
    <property type="term" value="F:DNA-binding transcription factor activity"/>
    <property type="evidence" value="ECO:0007669"/>
    <property type="project" value="TreeGrafter"/>
</dbReference>
<gene>
    <name evidence="4" type="ORF">SAMN04489720_3037</name>
</gene>
<accession>A0A1G8GRB4</accession>
<dbReference type="InterPro" id="IPR050109">
    <property type="entry name" value="HTH-type_TetR-like_transc_reg"/>
</dbReference>
<dbReference type="PRINTS" id="PR00455">
    <property type="entry name" value="HTHTETR"/>
</dbReference>
<dbReference type="Gene3D" id="1.10.357.10">
    <property type="entry name" value="Tetracycline Repressor, domain 2"/>
    <property type="match status" value="1"/>
</dbReference>
<dbReference type="AlphaFoldDB" id="A0A1G8GRB4"/>
<evidence type="ECO:0000256" key="2">
    <source>
        <dbReference type="PROSITE-ProRule" id="PRU00335"/>
    </source>
</evidence>
<feature type="DNA-binding region" description="H-T-H motif" evidence="2">
    <location>
        <begin position="34"/>
        <end position="53"/>
    </location>
</feature>
<sequence>MTPDGRDTKGERTRARVVEAALATLAEDGYAAASMRRIAQRAGVAPGTIYLYVPSKAHLVHLVYDAVTERIVERLASELGTTRAFARRLDAAMTIVLDEIAPHHAVAVEMLGASLDPASPTSPFGDASAETRDRMIAALGTVVAGSDLRADAEVLEALPELLWAAVMAVMLAWSMDRSDDQRRTRALVAEVVPLVDDLARASRLPVLRGQARRVLALARMARELGDA</sequence>
<name>A0A1G8GRB4_9MICO</name>
<dbReference type="InterPro" id="IPR041673">
    <property type="entry name" value="TetR_C_23"/>
</dbReference>
<feature type="domain" description="HTH tetR-type" evidence="3">
    <location>
        <begin position="11"/>
        <end position="71"/>
    </location>
</feature>
<evidence type="ECO:0000256" key="1">
    <source>
        <dbReference type="ARBA" id="ARBA00023125"/>
    </source>
</evidence>
<dbReference type="PROSITE" id="PS01081">
    <property type="entry name" value="HTH_TETR_1"/>
    <property type="match status" value="1"/>
</dbReference>
<dbReference type="SUPFAM" id="SSF46689">
    <property type="entry name" value="Homeodomain-like"/>
    <property type="match status" value="1"/>
</dbReference>
<dbReference type="RefSeq" id="WP_092506376.1">
    <property type="nucleotide sequence ID" value="NZ_LT629695.1"/>
</dbReference>
<dbReference type="PANTHER" id="PTHR30055">
    <property type="entry name" value="HTH-TYPE TRANSCRIPTIONAL REGULATOR RUTR"/>
    <property type="match status" value="1"/>
</dbReference>
<dbReference type="OrthoDB" id="116659at2"/>
<dbReference type="SUPFAM" id="SSF48498">
    <property type="entry name" value="Tetracyclin repressor-like, C-terminal domain"/>
    <property type="match status" value="1"/>
</dbReference>
<evidence type="ECO:0000313" key="5">
    <source>
        <dbReference type="Proteomes" id="UP000198822"/>
    </source>
</evidence>
<dbReference type="InterPro" id="IPR036271">
    <property type="entry name" value="Tet_transcr_reg_TetR-rel_C_sf"/>
</dbReference>
<dbReference type="PANTHER" id="PTHR30055:SF146">
    <property type="entry name" value="HTH-TYPE TRANSCRIPTIONAL DUAL REGULATOR CECR"/>
    <property type="match status" value="1"/>
</dbReference>
<dbReference type="Proteomes" id="UP000198822">
    <property type="component" value="Chromosome I"/>
</dbReference>
<keyword evidence="1 2" id="KW-0238">DNA-binding</keyword>
<dbReference type="EMBL" id="LT629695">
    <property type="protein sequence ID" value="SDH96887.1"/>
    <property type="molecule type" value="Genomic_DNA"/>
</dbReference>
<dbReference type="STRING" id="399736.SAMN04489720_3037"/>